<comment type="caution">
    <text evidence="2">The sequence shown here is derived from an EMBL/GenBank/DDBJ whole genome shotgun (WGS) entry which is preliminary data.</text>
</comment>
<dbReference type="RefSeq" id="WP_105015856.1">
    <property type="nucleotide sequence ID" value="NZ_MSCN01000001.1"/>
</dbReference>
<evidence type="ECO:0008006" key="4">
    <source>
        <dbReference type="Google" id="ProtNLM"/>
    </source>
</evidence>
<evidence type="ECO:0000256" key="1">
    <source>
        <dbReference type="SAM" id="Phobius"/>
    </source>
</evidence>
<dbReference type="Proteomes" id="UP000238882">
    <property type="component" value="Unassembled WGS sequence"/>
</dbReference>
<dbReference type="EMBL" id="MSCN01000001">
    <property type="protein sequence ID" value="PQJ79257.1"/>
    <property type="molecule type" value="Genomic_DNA"/>
</dbReference>
<dbReference type="AlphaFoldDB" id="A0A2S7WNS1"/>
<dbReference type="Pfam" id="PF09601">
    <property type="entry name" value="DUF2459"/>
    <property type="match status" value="1"/>
</dbReference>
<protein>
    <recommendedName>
        <fullName evidence="4">DUF2459 domain-containing protein</fullName>
    </recommendedName>
</protein>
<proteinExistence type="predicted"/>
<gene>
    <name evidence="2" type="ORF">BTO18_08760</name>
</gene>
<feature type="transmembrane region" description="Helical" evidence="1">
    <location>
        <begin position="12"/>
        <end position="33"/>
    </location>
</feature>
<accession>A0A2S7WNS1</accession>
<keyword evidence="3" id="KW-1185">Reference proteome</keyword>
<dbReference type="InterPro" id="IPR011727">
    <property type="entry name" value="CHP02117"/>
</dbReference>
<evidence type="ECO:0000313" key="3">
    <source>
        <dbReference type="Proteomes" id="UP000238882"/>
    </source>
</evidence>
<evidence type="ECO:0000313" key="2">
    <source>
        <dbReference type="EMBL" id="PQJ79257.1"/>
    </source>
</evidence>
<organism evidence="2 3">
    <name type="scientific">Polaribacter porphyrae</name>
    <dbReference type="NCBI Taxonomy" id="1137780"/>
    <lineage>
        <taxon>Bacteria</taxon>
        <taxon>Pseudomonadati</taxon>
        <taxon>Bacteroidota</taxon>
        <taxon>Flavobacteriia</taxon>
        <taxon>Flavobacteriales</taxon>
        <taxon>Flavobacteriaceae</taxon>
    </lineage>
</organism>
<keyword evidence="1" id="KW-1133">Transmembrane helix</keyword>
<keyword evidence="1" id="KW-0812">Transmembrane</keyword>
<name>A0A2S7WNS1_9FLAO</name>
<reference evidence="2 3" key="1">
    <citation type="submission" date="2016-12" db="EMBL/GenBank/DDBJ databases">
        <title>Trade-off between light-utilization and light-protection in marine flavobacteria.</title>
        <authorList>
            <person name="Kumagai Y."/>
            <person name="Yoshizawa S."/>
            <person name="Kogure K."/>
            <person name="Iwasaki W."/>
        </authorList>
    </citation>
    <scope>NUCLEOTIDE SEQUENCE [LARGE SCALE GENOMIC DNA]</scope>
    <source>
        <strain evidence="2 3">NBRC 108759</strain>
    </source>
</reference>
<dbReference type="OrthoDB" id="211174at2"/>
<keyword evidence="1" id="KW-0472">Membrane</keyword>
<sequence length="215" mass="24977">MKIIKKVAKGILYFLLVILAYLLISVLVSYITVNSNSDDSLDEKTIFLSTNGVHLSVIIPKESLTQNVLEDLQFHKNHQYFMFGWGNENFYLNTPTWNDFKLKYGFEALFLNSPTAIHLTTFYQKRKSWIAVKCNQQELNKLNVYILNTFKKDRQGKKIIIPQKLYAINDTFYKANGSYSPVKTCNTWVNSGFKESGLKASYWTLFDFGLLNKYD</sequence>